<evidence type="ECO:0000256" key="1">
    <source>
        <dbReference type="ARBA" id="ARBA00001650"/>
    </source>
</evidence>
<dbReference type="InterPro" id="IPR036249">
    <property type="entry name" value="Thioredoxin-like_sf"/>
</dbReference>
<dbReference type="PROSITE" id="PS00194">
    <property type="entry name" value="THIOREDOXIN_1"/>
    <property type="match status" value="1"/>
</dbReference>
<dbReference type="InterPro" id="IPR006588">
    <property type="entry name" value="Peptide_N_glycanase_PAW_dom"/>
</dbReference>
<dbReference type="InterPro" id="IPR038680">
    <property type="entry name" value="PAW_sf"/>
</dbReference>
<dbReference type="PROSITE" id="PS51352">
    <property type="entry name" value="THIOREDOXIN_2"/>
    <property type="match status" value="1"/>
</dbReference>
<dbReference type="InterPro" id="IPR050883">
    <property type="entry name" value="PNGase"/>
</dbReference>
<evidence type="ECO:0000256" key="2">
    <source>
        <dbReference type="ARBA" id="ARBA00001947"/>
    </source>
</evidence>
<evidence type="ECO:0000259" key="13">
    <source>
        <dbReference type="PROSITE" id="PS51352"/>
    </source>
</evidence>
<keyword evidence="7" id="KW-0963">Cytoplasm</keyword>
<evidence type="ECO:0000256" key="6">
    <source>
        <dbReference type="ARBA" id="ARBA00018546"/>
    </source>
</evidence>
<dbReference type="InterPro" id="IPR038765">
    <property type="entry name" value="Papain-like_cys_pep_sf"/>
</dbReference>
<dbReference type="EC" id="3.5.1.52" evidence="5"/>
<dbReference type="InterPro" id="IPR013766">
    <property type="entry name" value="Thioredoxin_domain"/>
</dbReference>
<comment type="catalytic activity">
    <reaction evidence="1">
        <text>Hydrolysis of an N(4)-(acetyl-beta-D-glucosaminyl)asparagine residue in which the glucosamine residue may be further glycosylated, to yield a (substituted) N-acetyl-beta-D-glucosaminylamine and a peptide containing an aspartate residue.</text>
        <dbReference type="EC" id="3.5.1.52"/>
    </reaction>
</comment>
<evidence type="ECO:0000256" key="12">
    <source>
        <dbReference type="SAM" id="MobiDB-lite"/>
    </source>
</evidence>
<organism evidence="14">
    <name type="scientific">Schistocephalus solidus</name>
    <name type="common">Tapeworm</name>
    <dbReference type="NCBI Taxonomy" id="70667"/>
    <lineage>
        <taxon>Eukaryota</taxon>
        <taxon>Metazoa</taxon>
        <taxon>Spiralia</taxon>
        <taxon>Lophotrochozoa</taxon>
        <taxon>Platyhelminthes</taxon>
        <taxon>Cestoda</taxon>
        <taxon>Eucestoda</taxon>
        <taxon>Diphyllobothriidea</taxon>
        <taxon>Diphyllobothriidae</taxon>
        <taxon>Schistocephalus</taxon>
    </lineage>
</organism>
<dbReference type="Gene3D" id="2.60.120.1020">
    <property type="entry name" value="Peptide N glycanase, PAW domain"/>
    <property type="match status" value="1"/>
</dbReference>
<dbReference type="SUPFAM" id="SSF54001">
    <property type="entry name" value="Cysteine proteinases"/>
    <property type="match status" value="1"/>
</dbReference>
<feature type="region of interest" description="Disordered" evidence="12">
    <location>
        <begin position="563"/>
        <end position="597"/>
    </location>
</feature>
<dbReference type="GO" id="GO:0046872">
    <property type="term" value="F:metal ion binding"/>
    <property type="evidence" value="ECO:0007669"/>
    <property type="project" value="UniProtKB-KW"/>
</dbReference>
<dbReference type="Pfam" id="PF00085">
    <property type="entry name" value="Thioredoxin"/>
    <property type="match status" value="1"/>
</dbReference>
<dbReference type="EMBL" id="GEEE01019505">
    <property type="protein sequence ID" value="JAP43720.1"/>
    <property type="molecule type" value="Transcribed_RNA"/>
</dbReference>
<dbReference type="GO" id="GO:0006516">
    <property type="term" value="P:glycoprotein catabolic process"/>
    <property type="evidence" value="ECO:0007669"/>
    <property type="project" value="InterPro"/>
</dbReference>
<dbReference type="InterPro" id="IPR036339">
    <property type="entry name" value="PUB-like_dom_sf"/>
</dbReference>
<feature type="domain" description="Thioredoxin" evidence="13">
    <location>
        <begin position="7"/>
        <end position="169"/>
    </location>
</feature>
<dbReference type="Pfam" id="PF04721">
    <property type="entry name" value="PAW"/>
    <property type="match status" value="1"/>
</dbReference>
<dbReference type="PANTHER" id="PTHR12143">
    <property type="entry name" value="PEPTIDE N-GLYCANASE PNGASE -RELATED"/>
    <property type="match status" value="1"/>
</dbReference>
<gene>
    <name evidence="14" type="ORF">TR156694</name>
</gene>
<comment type="similarity">
    <text evidence="4">Belongs to the transglutaminase-like superfamily. PNGase family.</text>
</comment>
<keyword evidence="10" id="KW-0862">Zinc</keyword>
<dbReference type="Gene3D" id="3.10.620.30">
    <property type="match status" value="1"/>
</dbReference>
<evidence type="ECO:0000256" key="10">
    <source>
        <dbReference type="ARBA" id="ARBA00022833"/>
    </source>
</evidence>
<reference evidence="14" key="1">
    <citation type="submission" date="2016-01" db="EMBL/GenBank/DDBJ databases">
        <title>Reference transcriptome for the parasite Schistocephalus solidus: insights into the molecular evolution of parasitism.</title>
        <authorList>
            <person name="Hebert F.O."/>
            <person name="Grambauer S."/>
            <person name="Barber I."/>
            <person name="Landry C.R."/>
            <person name="Aubin-Horth N."/>
        </authorList>
    </citation>
    <scope>NUCLEOTIDE SEQUENCE</scope>
</reference>
<evidence type="ECO:0000256" key="9">
    <source>
        <dbReference type="ARBA" id="ARBA00022801"/>
    </source>
</evidence>
<dbReference type="InterPro" id="IPR002931">
    <property type="entry name" value="Transglutaminase-like"/>
</dbReference>
<evidence type="ECO:0000256" key="11">
    <source>
        <dbReference type="ARBA" id="ARBA00032901"/>
    </source>
</evidence>
<keyword evidence="8" id="KW-0479">Metal-binding</keyword>
<accession>A0A0X3NX46</accession>
<dbReference type="GO" id="GO:0000224">
    <property type="term" value="F:peptide-N4-(N-acetyl-beta-glucosaminyl)asparagine amidase activity"/>
    <property type="evidence" value="ECO:0007669"/>
    <property type="project" value="UniProtKB-EC"/>
</dbReference>
<dbReference type="SUPFAM" id="SSF143503">
    <property type="entry name" value="PUG domain-like"/>
    <property type="match status" value="1"/>
</dbReference>
<comment type="subcellular location">
    <subcellularLocation>
        <location evidence="3">Cytoplasm</location>
    </subcellularLocation>
</comment>
<dbReference type="InterPro" id="IPR008979">
    <property type="entry name" value="Galactose-bd-like_sf"/>
</dbReference>
<dbReference type="AlphaFoldDB" id="A0A0X3NX46"/>
<evidence type="ECO:0000256" key="3">
    <source>
        <dbReference type="ARBA" id="ARBA00004496"/>
    </source>
</evidence>
<comment type="cofactor">
    <cofactor evidence="2">
        <name>Zn(2+)</name>
        <dbReference type="ChEBI" id="CHEBI:29105"/>
    </cofactor>
</comment>
<dbReference type="SUPFAM" id="SSF52833">
    <property type="entry name" value="Thioredoxin-like"/>
    <property type="match status" value="1"/>
</dbReference>
<dbReference type="PANTHER" id="PTHR12143:SF19">
    <property type="entry name" value="PEPTIDE-N(4)-(N-ACETYL-BETA-GLUCOSAMINYL)ASPARAGINE AMIDASE"/>
    <property type="match status" value="1"/>
</dbReference>
<keyword evidence="9" id="KW-0378">Hydrolase</keyword>
<dbReference type="SUPFAM" id="SSF49785">
    <property type="entry name" value="Galactose-binding domain-like"/>
    <property type="match status" value="1"/>
</dbReference>
<proteinExistence type="inferred from homology"/>
<evidence type="ECO:0000256" key="4">
    <source>
        <dbReference type="ARBA" id="ARBA00009390"/>
    </source>
</evidence>
<name>A0A0X3NX46_SCHSO</name>
<dbReference type="GO" id="GO:0005829">
    <property type="term" value="C:cytosol"/>
    <property type="evidence" value="ECO:0007669"/>
    <property type="project" value="TreeGrafter"/>
</dbReference>
<sequence length="828" mass="94080">RRGTFTKLEQPRITQIKMRELNSELEFDQLLDQCFTASSFLVVDFFAHWCPPCRRIAPLFEELGNMFSPQDVVFVKVDCDKCRNLATREQITALPTFKLYHKKICLNSVSGGPISRVAKMIEDYWLYESTKEIFSCERIPSFFYALANLIGIAKSAKLAALKHEKYELQLTDEVFENYFLILPGFMQFLFDFGFMEEGTSLVLTDKPDMVKINRLISQISGPTPKKVQQDHPLLRRLAGYKKLICHHCDPLSQKAAREIVPEERLLTEAATNAGCSLEALTPVDYLTQLLRWFKEDFFSWVNELECLTCSAKMTMSRGVPTPEEKLSGDAERVEVYTCPQNSTHAERRFPRYNNPRKLLETRQGRCGEWANCFALILTSLRRPSSQANGDSKEEVPWFPGVRFVVDFTDHVWCEVWLEESATTAKETRAPPGHWVHVDVCEGLIDAPLVYEAGWHKKLSYIFAFTLPPHTASYEDAVDTQDVTWRYTMDPVAVRSRRKEIGEKMLAVYTAQQHTSAGTAWTEAGVSYSPFNTSCVLNELVELMQPSKLDPVAHPEILRGRQSGSLEWRKARGESNAPDTVASPRVTPASLWEGSSSPLRPTQFELETGCIYLRYNCALDAYARPFAQPDSETDHPPKDPSVADETPRRSSRGPAAYANVYSQGWQSLATRWKNVARKHEKDWKMVYLARKENFPHPGEEGVIEWSVDLRDTGYSISEVTLFGTIIEINDSNKAALQLCAEDMENGGTCRRLTRASPPLVSCADFTGAKKITLSAHLWTDAASEDATESAEAHLNWQKSQLFRQKDSDSQSWPLEWKITLKKDESNQNT</sequence>
<dbReference type="Gene3D" id="3.40.30.10">
    <property type="entry name" value="Glutaredoxin"/>
    <property type="match status" value="1"/>
</dbReference>
<evidence type="ECO:0000256" key="7">
    <source>
        <dbReference type="ARBA" id="ARBA00022490"/>
    </source>
</evidence>
<protein>
    <recommendedName>
        <fullName evidence="6">Peptide-N(4)-(N-acetyl-beta-glucosaminyl)asparagine amidase</fullName>
        <ecNumber evidence="5">3.5.1.52</ecNumber>
    </recommendedName>
    <alternativeName>
        <fullName evidence="11">Peptide:N-glycanase</fullName>
    </alternativeName>
</protein>
<dbReference type="Gene3D" id="2.20.25.10">
    <property type="match status" value="1"/>
</dbReference>
<evidence type="ECO:0000256" key="8">
    <source>
        <dbReference type="ARBA" id="ARBA00022723"/>
    </source>
</evidence>
<evidence type="ECO:0000256" key="5">
    <source>
        <dbReference type="ARBA" id="ARBA00012158"/>
    </source>
</evidence>
<feature type="non-terminal residue" evidence="14">
    <location>
        <position position="1"/>
    </location>
</feature>
<dbReference type="InterPro" id="IPR017937">
    <property type="entry name" value="Thioredoxin_CS"/>
</dbReference>
<feature type="region of interest" description="Disordered" evidence="12">
    <location>
        <begin position="626"/>
        <end position="654"/>
    </location>
</feature>
<dbReference type="Pfam" id="PF01841">
    <property type="entry name" value="Transglut_core"/>
    <property type="match status" value="1"/>
</dbReference>
<dbReference type="GO" id="GO:0005634">
    <property type="term" value="C:nucleus"/>
    <property type="evidence" value="ECO:0007669"/>
    <property type="project" value="TreeGrafter"/>
</dbReference>
<evidence type="ECO:0000313" key="14">
    <source>
        <dbReference type="EMBL" id="JAP43720.1"/>
    </source>
</evidence>
<dbReference type="CDD" id="cd02947">
    <property type="entry name" value="TRX_family"/>
    <property type="match status" value="1"/>
</dbReference>